<dbReference type="KEGG" id="aqu:109591760"/>
<sequence length="125" mass="13510">MDRHRRAMSVGITVKIKRSSGLVHDASVTGIDSLKGLVSVEWYESGETKGKEIDLDSLIQLNPQFANLMTPPTSATKASRRTNIAAGPLSGIPRPQGSVRLRNVENIISTKGSSKGKVERGRENV</sequence>
<keyword evidence="1" id="KW-0963">Cytoplasm</keyword>
<feature type="region of interest" description="Disordered" evidence="4">
    <location>
        <begin position="70"/>
        <end position="97"/>
    </location>
</feature>
<name>A0AAN0K148_AMPQE</name>
<evidence type="ECO:0000256" key="1">
    <source>
        <dbReference type="ARBA" id="ARBA00022490"/>
    </source>
</evidence>
<evidence type="ECO:0000259" key="5">
    <source>
        <dbReference type="Pfam" id="PF22923"/>
    </source>
</evidence>
<dbReference type="Pfam" id="PF22923">
    <property type="entry name" value="KIF2A-like_1st"/>
    <property type="match status" value="1"/>
</dbReference>
<feature type="domain" description="Kinesin-like protein KIF2A-like N-terminal" evidence="5">
    <location>
        <begin position="8"/>
        <end position="59"/>
    </location>
</feature>
<evidence type="ECO:0000256" key="4">
    <source>
        <dbReference type="SAM" id="MobiDB-lite"/>
    </source>
</evidence>
<protein>
    <recommendedName>
        <fullName evidence="5">Kinesin-like protein KIF2A-like N-terminal domain-containing protein</fullName>
    </recommendedName>
</protein>
<dbReference type="GO" id="GO:0005874">
    <property type="term" value="C:microtubule"/>
    <property type="evidence" value="ECO:0007669"/>
    <property type="project" value="UniProtKB-KW"/>
</dbReference>
<keyword evidence="2" id="KW-0493">Microtubule</keyword>
<reference evidence="7" key="1">
    <citation type="journal article" date="2010" name="Nature">
        <title>The Amphimedon queenslandica genome and the evolution of animal complexity.</title>
        <authorList>
            <person name="Srivastava M."/>
            <person name="Simakov O."/>
            <person name="Chapman J."/>
            <person name="Fahey B."/>
            <person name="Gauthier M.E."/>
            <person name="Mitros T."/>
            <person name="Richards G.S."/>
            <person name="Conaco C."/>
            <person name="Dacre M."/>
            <person name="Hellsten U."/>
            <person name="Larroux C."/>
            <person name="Putnam N.H."/>
            <person name="Stanke M."/>
            <person name="Adamska M."/>
            <person name="Darling A."/>
            <person name="Degnan S.M."/>
            <person name="Oakley T.H."/>
            <person name="Plachetzki D.C."/>
            <person name="Zhai Y."/>
            <person name="Adamski M."/>
            <person name="Calcino A."/>
            <person name="Cummins S.F."/>
            <person name="Goodstein D.M."/>
            <person name="Harris C."/>
            <person name="Jackson D.J."/>
            <person name="Leys S.P."/>
            <person name="Shu S."/>
            <person name="Woodcroft B.J."/>
            <person name="Vervoort M."/>
            <person name="Kosik K.S."/>
            <person name="Manning G."/>
            <person name="Degnan B.M."/>
            <person name="Rokhsar D.S."/>
        </authorList>
    </citation>
    <scope>NUCLEOTIDE SEQUENCE [LARGE SCALE GENOMIC DNA]</scope>
</reference>
<accession>A0AAN0K148</accession>
<proteinExistence type="predicted"/>
<organism evidence="6 7">
    <name type="scientific">Amphimedon queenslandica</name>
    <name type="common">Sponge</name>
    <dbReference type="NCBI Taxonomy" id="400682"/>
    <lineage>
        <taxon>Eukaryota</taxon>
        <taxon>Metazoa</taxon>
        <taxon>Porifera</taxon>
        <taxon>Demospongiae</taxon>
        <taxon>Heteroscleromorpha</taxon>
        <taxon>Haplosclerida</taxon>
        <taxon>Niphatidae</taxon>
        <taxon>Amphimedon</taxon>
    </lineage>
</organism>
<keyword evidence="3" id="KW-0175">Coiled coil</keyword>
<dbReference type="InterPro" id="IPR054473">
    <property type="entry name" value="KIF2A-like_N"/>
</dbReference>
<dbReference type="GeneID" id="109591760"/>
<dbReference type="Proteomes" id="UP000007879">
    <property type="component" value="Unassembled WGS sequence"/>
</dbReference>
<evidence type="ECO:0000313" key="7">
    <source>
        <dbReference type="Proteomes" id="UP000007879"/>
    </source>
</evidence>
<keyword evidence="7" id="KW-1185">Reference proteome</keyword>
<evidence type="ECO:0000256" key="2">
    <source>
        <dbReference type="ARBA" id="ARBA00022701"/>
    </source>
</evidence>
<reference evidence="6" key="2">
    <citation type="submission" date="2024-06" db="UniProtKB">
        <authorList>
            <consortium name="EnsemblMetazoa"/>
        </authorList>
    </citation>
    <scope>IDENTIFICATION</scope>
</reference>
<evidence type="ECO:0000256" key="3">
    <source>
        <dbReference type="ARBA" id="ARBA00023054"/>
    </source>
</evidence>
<dbReference type="RefSeq" id="XP_019862975.1">
    <property type="nucleotide sequence ID" value="XM_020007416.1"/>
</dbReference>
<dbReference type="AlphaFoldDB" id="A0AAN0K148"/>
<evidence type="ECO:0000313" key="6">
    <source>
        <dbReference type="EnsemblMetazoa" id="XP_019862975.1"/>
    </source>
</evidence>
<dbReference type="EnsemblMetazoa" id="XM_020007416.1">
    <property type="protein sequence ID" value="XP_019862975.1"/>
    <property type="gene ID" value="LOC109591760"/>
</dbReference>